<keyword evidence="7" id="KW-1185">Reference proteome</keyword>
<dbReference type="RefSeq" id="WP_188760545.1">
    <property type="nucleotide sequence ID" value="NZ_BMJB01000003.1"/>
</dbReference>
<reference evidence="6" key="2">
    <citation type="submission" date="2020-09" db="EMBL/GenBank/DDBJ databases">
        <authorList>
            <person name="Sun Q."/>
            <person name="Zhou Y."/>
        </authorList>
    </citation>
    <scope>NUCLEOTIDE SEQUENCE</scope>
    <source>
        <strain evidence="6">CGMCC 1.15447</strain>
    </source>
</reference>
<feature type="transmembrane region" description="Helical" evidence="5">
    <location>
        <begin position="229"/>
        <end position="249"/>
    </location>
</feature>
<dbReference type="InterPro" id="IPR019820">
    <property type="entry name" value="Sec-indep_translocase_CS"/>
</dbReference>
<feature type="transmembrane region" description="Helical" evidence="5">
    <location>
        <begin position="86"/>
        <end position="106"/>
    </location>
</feature>
<evidence type="ECO:0000256" key="5">
    <source>
        <dbReference type="HAMAP-Rule" id="MF_00902"/>
    </source>
</evidence>
<evidence type="ECO:0000313" key="7">
    <source>
        <dbReference type="Proteomes" id="UP000648801"/>
    </source>
</evidence>
<dbReference type="GO" id="GO:0065002">
    <property type="term" value="P:intracellular protein transmembrane transport"/>
    <property type="evidence" value="ECO:0007669"/>
    <property type="project" value="TreeGrafter"/>
</dbReference>
<dbReference type="PANTHER" id="PTHR30371">
    <property type="entry name" value="SEC-INDEPENDENT PROTEIN TRANSLOCASE PROTEIN TATC"/>
    <property type="match status" value="1"/>
</dbReference>
<dbReference type="Proteomes" id="UP000648801">
    <property type="component" value="Unassembled WGS sequence"/>
</dbReference>
<comment type="similarity">
    <text evidence="5">Belongs to the TatC family.</text>
</comment>
<feature type="transmembrane region" description="Helical" evidence="5">
    <location>
        <begin position="168"/>
        <end position="192"/>
    </location>
</feature>
<evidence type="ECO:0000313" key="6">
    <source>
        <dbReference type="EMBL" id="GGA78437.1"/>
    </source>
</evidence>
<proteinExistence type="inferred from homology"/>
<evidence type="ECO:0000256" key="2">
    <source>
        <dbReference type="ARBA" id="ARBA00022692"/>
    </source>
</evidence>
<keyword evidence="5" id="KW-1003">Cell membrane</keyword>
<comment type="subunit">
    <text evidence="5">Forms a complex with TatA.</text>
</comment>
<keyword evidence="3 5" id="KW-1133">Transmembrane helix</keyword>
<keyword evidence="5" id="KW-0813">Transport</keyword>
<dbReference type="AlphaFoldDB" id="A0A916W8S8"/>
<reference evidence="6" key="1">
    <citation type="journal article" date="2014" name="Int. J. Syst. Evol. Microbiol.">
        <title>Complete genome sequence of Corynebacterium casei LMG S-19264T (=DSM 44701T), isolated from a smear-ripened cheese.</title>
        <authorList>
            <consortium name="US DOE Joint Genome Institute (JGI-PGF)"/>
            <person name="Walter F."/>
            <person name="Albersmeier A."/>
            <person name="Kalinowski J."/>
            <person name="Ruckert C."/>
        </authorList>
    </citation>
    <scope>NUCLEOTIDE SEQUENCE</scope>
    <source>
        <strain evidence="6">CGMCC 1.15447</strain>
    </source>
</reference>
<feature type="transmembrane region" description="Helical" evidence="5">
    <location>
        <begin position="118"/>
        <end position="137"/>
    </location>
</feature>
<keyword evidence="4 5" id="KW-0472">Membrane</keyword>
<feature type="transmembrane region" description="Helical" evidence="5">
    <location>
        <begin position="204"/>
        <end position="223"/>
    </location>
</feature>
<feature type="transmembrane region" description="Helical" evidence="5">
    <location>
        <begin position="34"/>
        <end position="51"/>
    </location>
</feature>
<comment type="function">
    <text evidence="5">Part of the twin-arginine translocation (Tat) system that transports large folded proteins containing a characteristic twin-arginine motif in their signal peptide across membranes.</text>
</comment>
<organism evidence="6 7">
    <name type="scientific">Edaphobacter acidisoli</name>
    <dbReference type="NCBI Taxonomy" id="2040573"/>
    <lineage>
        <taxon>Bacteria</taxon>
        <taxon>Pseudomonadati</taxon>
        <taxon>Acidobacteriota</taxon>
        <taxon>Terriglobia</taxon>
        <taxon>Terriglobales</taxon>
        <taxon>Acidobacteriaceae</taxon>
        <taxon>Edaphobacter</taxon>
    </lineage>
</organism>
<dbReference type="PROSITE" id="PS01218">
    <property type="entry name" value="TATC"/>
    <property type="match status" value="1"/>
</dbReference>
<dbReference type="GO" id="GO:0043953">
    <property type="term" value="P:protein transport by the Tat complex"/>
    <property type="evidence" value="ECO:0007669"/>
    <property type="project" value="UniProtKB-UniRule"/>
</dbReference>
<gene>
    <name evidence="5 6" type="primary">tatC</name>
    <name evidence="6" type="ORF">GCM10011507_32080</name>
</gene>
<evidence type="ECO:0000256" key="1">
    <source>
        <dbReference type="ARBA" id="ARBA00004141"/>
    </source>
</evidence>
<dbReference type="HAMAP" id="MF_00902">
    <property type="entry name" value="TatC"/>
    <property type="match status" value="1"/>
</dbReference>
<comment type="subcellular location">
    <subcellularLocation>
        <location evidence="5">Cell membrane</location>
        <topology evidence="5">Multi-pass membrane protein</topology>
    </subcellularLocation>
    <subcellularLocation>
        <location evidence="1">Membrane</location>
        <topology evidence="1">Multi-pass membrane protein</topology>
    </subcellularLocation>
</comment>
<keyword evidence="2 5" id="KW-0812">Transmembrane</keyword>
<evidence type="ECO:0000256" key="4">
    <source>
        <dbReference type="ARBA" id="ARBA00023136"/>
    </source>
</evidence>
<dbReference type="GO" id="GO:0009977">
    <property type="term" value="F:proton motive force dependent protein transmembrane transporter activity"/>
    <property type="evidence" value="ECO:0007669"/>
    <property type="project" value="TreeGrafter"/>
</dbReference>
<protein>
    <recommendedName>
        <fullName evidence="5">Sec-independent protein translocase protein TatC</fullName>
    </recommendedName>
</protein>
<dbReference type="GO" id="GO:0033281">
    <property type="term" value="C:TAT protein transport complex"/>
    <property type="evidence" value="ECO:0007669"/>
    <property type="project" value="UniProtKB-UniRule"/>
</dbReference>
<keyword evidence="5" id="KW-0653">Protein transport</keyword>
<accession>A0A916W8S8</accession>
<dbReference type="PRINTS" id="PR01840">
    <property type="entry name" value="TATCFAMILY"/>
</dbReference>
<sequence length="261" mass="29215">MADLIDNVRAAVTDRAELPGMTLMEHLTELRKRLIHSVVYLLIGFCVAWAFRVQLYSIVQAPLDKLGIPLNFTHPTDGLNLYIKTALYGGAILASPFILFQVWRFISPGMYSNEKKYVVPFMATTIGLFLIGVWFGYHYVFPDALNILINGFAHKFHPILTIDDYTGFFLAIVLGLGVTFELPIVMFFLALFGIVDAKFLLKHIRYAILIIFIVAGIICPMPDPLSMCIFAAPMLALYMLGVLAAFIVHPARRNARKAKAA</sequence>
<dbReference type="NCBIfam" id="TIGR00945">
    <property type="entry name" value="tatC"/>
    <property type="match status" value="1"/>
</dbReference>
<dbReference type="EMBL" id="BMJB01000003">
    <property type="protein sequence ID" value="GGA78437.1"/>
    <property type="molecule type" value="Genomic_DNA"/>
</dbReference>
<evidence type="ECO:0000256" key="3">
    <source>
        <dbReference type="ARBA" id="ARBA00022989"/>
    </source>
</evidence>
<name>A0A916W8S8_9BACT</name>
<dbReference type="Pfam" id="PF00902">
    <property type="entry name" value="TatC"/>
    <property type="match status" value="1"/>
</dbReference>
<dbReference type="PANTHER" id="PTHR30371:SF0">
    <property type="entry name" value="SEC-INDEPENDENT PROTEIN TRANSLOCASE PROTEIN TATC, CHLOROPLASTIC-RELATED"/>
    <property type="match status" value="1"/>
</dbReference>
<comment type="caution">
    <text evidence="6">The sequence shown here is derived from an EMBL/GenBank/DDBJ whole genome shotgun (WGS) entry which is preliminary data.</text>
</comment>
<keyword evidence="5" id="KW-0811">Translocation</keyword>
<dbReference type="InterPro" id="IPR002033">
    <property type="entry name" value="TatC"/>
</dbReference>